<evidence type="ECO:0000256" key="1">
    <source>
        <dbReference type="ARBA" id="ARBA00022679"/>
    </source>
</evidence>
<gene>
    <name evidence="4" type="ORF">FEM41_18660</name>
</gene>
<evidence type="ECO:0000313" key="4">
    <source>
        <dbReference type="EMBL" id="QCT21530.1"/>
    </source>
</evidence>
<evidence type="ECO:0000259" key="3">
    <source>
        <dbReference type="PROSITE" id="PS51186"/>
    </source>
</evidence>
<dbReference type="Pfam" id="PF00583">
    <property type="entry name" value="Acetyltransf_1"/>
    <property type="match status" value="1"/>
</dbReference>
<dbReference type="GO" id="GO:0016747">
    <property type="term" value="F:acyltransferase activity, transferring groups other than amino-acyl groups"/>
    <property type="evidence" value="ECO:0007669"/>
    <property type="project" value="InterPro"/>
</dbReference>
<keyword evidence="2" id="KW-0012">Acyltransferase</keyword>
<dbReference type="AlphaFoldDB" id="A0A4P8YL76"/>
<dbReference type="SUPFAM" id="SSF55729">
    <property type="entry name" value="Acyl-CoA N-acyltransferases (Nat)"/>
    <property type="match status" value="1"/>
</dbReference>
<dbReference type="InterPro" id="IPR016181">
    <property type="entry name" value="Acyl_CoA_acyltransferase"/>
</dbReference>
<evidence type="ECO:0000313" key="5">
    <source>
        <dbReference type="Proteomes" id="UP000302163"/>
    </source>
</evidence>
<organism evidence="4 5">
    <name type="scientific">Jejubacter calystegiae</name>
    <dbReference type="NCBI Taxonomy" id="2579935"/>
    <lineage>
        <taxon>Bacteria</taxon>
        <taxon>Pseudomonadati</taxon>
        <taxon>Pseudomonadota</taxon>
        <taxon>Gammaproteobacteria</taxon>
        <taxon>Enterobacterales</taxon>
        <taxon>Enterobacteriaceae</taxon>
        <taxon>Jejubacter</taxon>
    </lineage>
</organism>
<dbReference type="EMBL" id="CP040428">
    <property type="protein sequence ID" value="QCT21530.1"/>
    <property type="molecule type" value="Genomic_DNA"/>
</dbReference>
<evidence type="ECO:0000256" key="2">
    <source>
        <dbReference type="ARBA" id="ARBA00023315"/>
    </source>
</evidence>
<keyword evidence="1 4" id="KW-0808">Transferase</keyword>
<accession>A0A4P8YL76</accession>
<keyword evidence="5" id="KW-1185">Reference proteome</keyword>
<reference evidence="4 5" key="1">
    <citation type="submission" date="2019-05" db="EMBL/GenBank/DDBJ databases">
        <title>Complete genome sequence of Izhakiella calystegiae KSNA2, an endophyte isolated from beach morning glory (Calystegia soldanella).</title>
        <authorList>
            <person name="Jiang L."/>
            <person name="Jeong J.C."/>
            <person name="Kim C.Y."/>
            <person name="Kim D.H."/>
            <person name="Kim S.W."/>
            <person name="Lee j."/>
        </authorList>
    </citation>
    <scope>NUCLEOTIDE SEQUENCE [LARGE SCALE GENOMIC DNA]</scope>
    <source>
        <strain evidence="4 5">KSNA2</strain>
    </source>
</reference>
<dbReference type="InterPro" id="IPR050832">
    <property type="entry name" value="Bact_Acetyltransf"/>
</dbReference>
<protein>
    <submittedName>
        <fullName evidence="4">GNAT family N-acetyltransferase</fullName>
    </submittedName>
</protein>
<dbReference type="OrthoDB" id="9787920at2"/>
<proteinExistence type="predicted"/>
<dbReference type="RefSeq" id="WP_138097686.1">
    <property type="nucleotide sequence ID" value="NZ_CP040428.1"/>
</dbReference>
<dbReference type="PANTHER" id="PTHR43877:SF2">
    <property type="entry name" value="AMINOALKYLPHOSPHONATE N-ACETYLTRANSFERASE-RELATED"/>
    <property type="match status" value="1"/>
</dbReference>
<dbReference type="CDD" id="cd04301">
    <property type="entry name" value="NAT_SF"/>
    <property type="match status" value="1"/>
</dbReference>
<name>A0A4P8YL76_9ENTR</name>
<dbReference type="Proteomes" id="UP000302163">
    <property type="component" value="Chromosome"/>
</dbReference>
<dbReference type="Gene3D" id="3.40.630.30">
    <property type="match status" value="1"/>
</dbReference>
<dbReference type="KEGG" id="izh:FEM41_18660"/>
<feature type="domain" description="N-acetyltransferase" evidence="3">
    <location>
        <begin position="1"/>
        <end position="138"/>
    </location>
</feature>
<dbReference type="PROSITE" id="PS51186">
    <property type="entry name" value="GNAT"/>
    <property type="match status" value="1"/>
</dbReference>
<dbReference type="PANTHER" id="PTHR43877">
    <property type="entry name" value="AMINOALKYLPHOSPHONATE N-ACETYLTRANSFERASE-RELATED-RELATED"/>
    <property type="match status" value="1"/>
</dbReference>
<sequence length="138" mass="15642">MKITVSNAINERDREALYKGLSSYNSQFIDRSNWGDLSVFMHDDAGRAQAGLIASRKGNWLSIHFLWVNEALRGSGAGSQLMQAAEQSAREQGCRFALVDTFSFQARPFYEKLGYELQMTLEDFPGDGQSVYYLKKRL</sequence>
<dbReference type="InterPro" id="IPR000182">
    <property type="entry name" value="GNAT_dom"/>
</dbReference>